<dbReference type="AlphaFoldDB" id="A0AAV7HVY5"/>
<dbReference type="Proteomes" id="UP000826195">
    <property type="component" value="Unassembled WGS sequence"/>
</dbReference>
<keyword evidence="4" id="KW-1185">Reference proteome</keyword>
<dbReference type="InterPro" id="IPR036390">
    <property type="entry name" value="WH_DNA-bd_sf"/>
</dbReference>
<name>A0AAV7HVY5_COTGL</name>
<evidence type="ECO:0000313" key="3">
    <source>
        <dbReference type="EMBL" id="KAH0535865.1"/>
    </source>
</evidence>
<organism evidence="3 4">
    <name type="scientific">Cotesia glomerata</name>
    <name type="common">Lepidopteran parasitic wasp</name>
    <name type="synonym">Apanteles glomeratus</name>
    <dbReference type="NCBI Taxonomy" id="32391"/>
    <lineage>
        <taxon>Eukaryota</taxon>
        <taxon>Metazoa</taxon>
        <taxon>Ecdysozoa</taxon>
        <taxon>Arthropoda</taxon>
        <taxon>Hexapoda</taxon>
        <taxon>Insecta</taxon>
        <taxon>Pterygota</taxon>
        <taxon>Neoptera</taxon>
        <taxon>Endopterygota</taxon>
        <taxon>Hymenoptera</taxon>
        <taxon>Apocrita</taxon>
        <taxon>Ichneumonoidea</taxon>
        <taxon>Braconidae</taxon>
        <taxon>Microgastrinae</taxon>
        <taxon>Cotesia</taxon>
    </lineage>
</organism>
<dbReference type="PROSITE" id="PS51504">
    <property type="entry name" value="H15"/>
    <property type="match status" value="1"/>
</dbReference>
<feature type="region of interest" description="Disordered" evidence="1">
    <location>
        <begin position="87"/>
        <end position="194"/>
    </location>
</feature>
<evidence type="ECO:0000256" key="1">
    <source>
        <dbReference type="SAM" id="MobiDB-lite"/>
    </source>
</evidence>
<dbReference type="SUPFAM" id="SSF46785">
    <property type="entry name" value="Winged helix' DNA-binding domain"/>
    <property type="match status" value="1"/>
</dbReference>
<feature type="compositionally biased region" description="Basic residues" evidence="1">
    <location>
        <begin position="96"/>
        <end position="155"/>
    </location>
</feature>
<feature type="compositionally biased region" description="Basic and acidic residues" evidence="1">
    <location>
        <begin position="156"/>
        <end position="171"/>
    </location>
</feature>
<dbReference type="GO" id="GO:0003677">
    <property type="term" value="F:DNA binding"/>
    <property type="evidence" value="ECO:0007669"/>
    <property type="project" value="InterPro"/>
</dbReference>
<feature type="domain" description="H15" evidence="2">
    <location>
        <begin position="4"/>
        <end position="74"/>
    </location>
</feature>
<dbReference type="InterPro" id="IPR005818">
    <property type="entry name" value="Histone_H1/H5_H15"/>
</dbReference>
<dbReference type="InterPro" id="IPR036388">
    <property type="entry name" value="WH-like_DNA-bd_sf"/>
</dbReference>
<dbReference type="Gene3D" id="1.10.10.10">
    <property type="entry name" value="Winged helix-like DNA-binding domain superfamily/Winged helix DNA-binding domain"/>
    <property type="match status" value="1"/>
</dbReference>
<reference evidence="3 4" key="1">
    <citation type="journal article" date="2021" name="J. Hered.">
        <title>A chromosome-level genome assembly of the parasitoid wasp, Cotesia glomerata (Hymenoptera: Braconidae).</title>
        <authorList>
            <person name="Pinto B.J."/>
            <person name="Weis J.J."/>
            <person name="Gamble T."/>
            <person name="Ode P.J."/>
            <person name="Paul R."/>
            <person name="Zaspel J.M."/>
        </authorList>
    </citation>
    <scope>NUCLEOTIDE SEQUENCE [LARGE SCALE GENOMIC DNA]</scope>
    <source>
        <strain evidence="3">CgM1</strain>
    </source>
</reference>
<dbReference type="GO" id="GO:0000786">
    <property type="term" value="C:nucleosome"/>
    <property type="evidence" value="ECO:0007669"/>
    <property type="project" value="InterPro"/>
</dbReference>
<dbReference type="EMBL" id="JAHXZJ010002982">
    <property type="protein sequence ID" value="KAH0535865.1"/>
    <property type="molecule type" value="Genomic_DNA"/>
</dbReference>
<protein>
    <recommendedName>
        <fullName evidence="2">H15 domain-containing protein</fullName>
    </recommendedName>
</protein>
<feature type="compositionally biased region" description="Basic residues" evidence="1">
    <location>
        <begin position="172"/>
        <end position="194"/>
    </location>
</feature>
<dbReference type="Pfam" id="PF00538">
    <property type="entry name" value="Linker_histone"/>
    <property type="match status" value="1"/>
</dbReference>
<proteinExistence type="predicted"/>
<gene>
    <name evidence="3" type="ORF">KQX54_019770</name>
</gene>
<evidence type="ECO:0000313" key="4">
    <source>
        <dbReference type="Proteomes" id="UP000826195"/>
    </source>
</evidence>
<sequence length="194" mass="22241">MANKTAKFEKLVVGALKKLQDLQGSSPKEITDYLSQEYDVPSKEIRKQVRLALRRGVSYGILQRNAGGTYTCNREFIKDPTDPEVTEPCSWMKFGGKSKSRKNKGGRRSRKKSRSKRRRSKKSKSKKRGKRGRRGRGSRKSMKARRGKKTKRGKKKKDEDCLVYLRIDKSKIAKKKSKSRKRSQSRKGKSPSCG</sequence>
<evidence type="ECO:0000259" key="2">
    <source>
        <dbReference type="PROSITE" id="PS51504"/>
    </source>
</evidence>
<comment type="caution">
    <text evidence="3">The sequence shown here is derived from an EMBL/GenBank/DDBJ whole genome shotgun (WGS) entry which is preliminary data.</text>
</comment>
<accession>A0AAV7HVY5</accession>
<dbReference type="GO" id="GO:0006334">
    <property type="term" value="P:nucleosome assembly"/>
    <property type="evidence" value="ECO:0007669"/>
    <property type="project" value="InterPro"/>
</dbReference>